<gene>
    <name evidence="8" type="primary">purA</name>
    <name evidence="11" type="ORF">N47_E51240</name>
</gene>
<reference evidence="11" key="1">
    <citation type="journal article" date="2011" name="Environ. Microbiol.">
        <title>Genomic insights into the metabolic potential of the polycyclic aromatic hydrocarbon degrading sulfate-reducing Deltaproteobacterium N47.</title>
        <authorList>
            <person name="Bergmann F."/>
            <person name="Selesi D."/>
            <person name="Weinmaier T."/>
            <person name="Tischler P."/>
            <person name="Rattei T."/>
            <person name="Meckenstock R.U."/>
        </authorList>
    </citation>
    <scope>NUCLEOTIDE SEQUENCE</scope>
</reference>
<dbReference type="GO" id="GO:0000287">
    <property type="term" value="F:magnesium ion binding"/>
    <property type="evidence" value="ECO:0007669"/>
    <property type="project" value="UniProtKB-UniRule"/>
</dbReference>
<dbReference type="PANTHER" id="PTHR11846:SF0">
    <property type="entry name" value="ADENYLOSUCCINATE SYNTHETASE"/>
    <property type="match status" value="1"/>
</dbReference>
<evidence type="ECO:0000256" key="1">
    <source>
        <dbReference type="ARBA" id="ARBA00011738"/>
    </source>
</evidence>
<evidence type="ECO:0000256" key="4">
    <source>
        <dbReference type="ARBA" id="ARBA00022741"/>
    </source>
</evidence>
<keyword evidence="5 8" id="KW-0658">Purine biosynthesis</keyword>
<dbReference type="GO" id="GO:0005737">
    <property type="term" value="C:cytoplasm"/>
    <property type="evidence" value="ECO:0007669"/>
    <property type="project" value="UniProtKB-SubCell"/>
</dbReference>
<feature type="binding site" evidence="8">
    <location>
        <position position="13"/>
    </location>
    <ligand>
        <name>Mg(2+)</name>
        <dbReference type="ChEBI" id="CHEBI:18420"/>
    </ligand>
</feature>
<dbReference type="GO" id="GO:0046040">
    <property type="term" value="P:IMP metabolic process"/>
    <property type="evidence" value="ECO:0007669"/>
    <property type="project" value="TreeGrafter"/>
</dbReference>
<dbReference type="SMART" id="SM00788">
    <property type="entry name" value="Adenylsucc_synt"/>
    <property type="match status" value="1"/>
</dbReference>
<keyword evidence="2 8" id="KW-0436">Ligase</keyword>
<dbReference type="PANTHER" id="PTHR11846">
    <property type="entry name" value="ADENYLOSUCCINATE SYNTHETASE"/>
    <property type="match status" value="1"/>
</dbReference>
<feature type="binding site" description="in other chain" evidence="8">
    <location>
        <position position="129"/>
    </location>
    <ligand>
        <name>IMP</name>
        <dbReference type="ChEBI" id="CHEBI:58053"/>
        <note>ligand shared between dimeric partners</note>
    </ligand>
</feature>
<keyword evidence="8" id="KW-0963">Cytoplasm</keyword>
<keyword evidence="7 8" id="KW-0342">GTP-binding</keyword>
<feature type="binding site" description="in other chain" evidence="8">
    <location>
        <position position="239"/>
    </location>
    <ligand>
        <name>IMP</name>
        <dbReference type="ChEBI" id="CHEBI:58053"/>
        <note>ligand shared between dimeric partners</note>
    </ligand>
</feature>
<organism evidence="11">
    <name type="scientific">uncultured Desulfobacterium sp</name>
    <dbReference type="NCBI Taxonomy" id="201089"/>
    <lineage>
        <taxon>Bacteria</taxon>
        <taxon>Pseudomonadati</taxon>
        <taxon>Thermodesulfobacteriota</taxon>
        <taxon>Desulfobacteria</taxon>
        <taxon>Desulfobacterales</taxon>
        <taxon>Desulfobacteriaceae</taxon>
        <taxon>Desulfobacterium</taxon>
        <taxon>environmental samples</taxon>
    </lineage>
</organism>
<proteinExistence type="inferred from homology"/>
<dbReference type="AlphaFoldDB" id="E1YK08"/>
<evidence type="ECO:0000256" key="10">
    <source>
        <dbReference type="RuleBase" id="RU000520"/>
    </source>
</evidence>
<dbReference type="HAMAP" id="MF_00011">
    <property type="entry name" value="Adenylosucc_synth"/>
    <property type="match status" value="1"/>
</dbReference>
<feature type="binding site" description="in other chain" evidence="8">
    <location>
        <begin position="13"/>
        <end position="16"/>
    </location>
    <ligand>
        <name>IMP</name>
        <dbReference type="ChEBI" id="CHEBI:58053"/>
        <note>ligand shared between dimeric partners</note>
    </ligand>
</feature>
<dbReference type="GO" id="GO:0005525">
    <property type="term" value="F:GTP binding"/>
    <property type="evidence" value="ECO:0007669"/>
    <property type="project" value="UniProtKB-UniRule"/>
</dbReference>
<comment type="subcellular location">
    <subcellularLocation>
        <location evidence="8">Cytoplasm</location>
    </subcellularLocation>
</comment>
<dbReference type="SUPFAM" id="SSF52540">
    <property type="entry name" value="P-loop containing nucleoside triphosphate hydrolases"/>
    <property type="match status" value="1"/>
</dbReference>
<dbReference type="InterPro" id="IPR001114">
    <property type="entry name" value="Adenylosuccinate_synthetase"/>
</dbReference>
<dbReference type="InterPro" id="IPR027417">
    <property type="entry name" value="P-loop_NTPase"/>
</dbReference>
<evidence type="ECO:0000256" key="5">
    <source>
        <dbReference type="ARBA" id="ARBA00022755"/>
    </source>
</evidence>
<evidence type="ECO:0000256" key="9">
    <source>
        <dbReference type="PROSITE-ProRule" id="PRU10134"/>
    </source>
</evidence>
<evidence type="ECO:0000313" key="11">
    <source>
        <dbReference type="EMBL" id="CBX31612.1"/>
    </source>
</evidence>
<dbReference type="CDD" id="cd03108">
    <property type="entry name" value="AdSS"/>
    <property type="match status" value="1"/>
</dbReference>
<feature type="active site" description="Proton donor" evidence="8">
    <location>
        <position position="41"/>
    </location>
</feature>
<evidence type="ECO:0000256" key="3">
    <source>
        <dbReference type="ARBA" id="ARBA00022723"/>
    </source>
</evidence>
<dbReference type="Gene3D" id="3.40.440.10">
    <property type="entry name" value="Adenylosuccinate Synthetase, subunit A, domain 1"/>
    <property type="match status" value="1"/>
</dbReference>
<dbReference type="NCBIfam" id="TIGR00184">
    <property type="entry name" value="purA"/>
    <property type="match status" value="1"/>
</dbReference>
<dbReference type="Pfam" id="PF00709">
    <property type="entry name" value="Adenylsucc_synt"/>
    <property type="match status" value="1"/>
</dbReference>
<dbReference type="InterPro" id="IPR042109">
    <property type="entry name" value="Adenylosuccinate_synth_dom1"/>
</dbReference>
<dbReference type="Gene3D" id="3.90.170.10">
    <property type="entry name" value="Adenylosuccinate Synthetase, subunit A, domain 3"/>
    <property type="match status" value="1"/>
</dbReference>
<feature type="binding site" description="in other chain" evidence="8">
    <location>
        <position position="303"/>
    </location>
    <ligand>
        <name>IMP</name>
        <dbReference type="ChEBI" id="CHEBI:58053"/>
        <note>ligand shared between dimeric partners</note>
    </ligand>
</feature>
<evidence type="ECO:0000256" key="6">
    <source>
        <dbReference type="ARBA" id="ARBA00022842"/>
    </source>
</evidence>
<evidence type="ECO:0000256" key="7">
    <source>
        <dbReference type="ARBA" id="ARBA00023134"/>
    </source>
</evidence>
<dbReference type="InterPro" id="IPR018220">
    <property type="entry name" value="Adenylosuccin_syn_GTP-bd"/>
</dbReference>
<feature type="binding site" evidence="8">
    <location>
        <begin position="331"/>
        <end position="333"/>
    </location>
    <ligand>
        <name>GTP</name>
        <dbReference type="ChEBI" id="CHEBI:37565"/>
    </ligand>
</feature>
<feature type="binding site" evidence="8">
    <location>
        <position position="143"/>
    </location>
    <ligand>
        <name>IMP</name>
        <dbReference type="ChEBI" id="CHEBI:58053"/>
        <note>ligand shared between dimeric partners</note>
    </ligand>
</feature>
<dbReference type="InterPro" id="IPR042111">
    <property type="entry name" value="Adenylosuccinate_synth_dom3"/>
</dbReference>
<dbReference type="FunFam" id="3.90.170.10:FF:000001">
    <property type="entry name" value="Adenylosuccinate synthetase"/>
    <property type="match status" value="1"/>
</dbReference>
<keyword evidence="4 8" id="KW-0547">Nucleotide-binding</keyword>
<accession>E1YK08</accession>
<keyword evidence="3 8" id="KW-0479">Metal-binding</keyword>
<keyword evidence="6 8" id="KW-0460">Magnesium</keyword>
<dbReference type="GO" id="GO:0004019">
    <property type="term" value="F:adenylosuccinate synthase activity"/>
    <property type="evidence" value="ECO:0007669"/>
    <property type="project" value="UniProtKB-UniRule"/>
</dbReference>
<feature type="binding site" evidence="8">
    <location>
        <begin position="413"/>
        <end position="415"/>
    </location>
    <ligand>
        <name>GTP</name>
        <dbReference type="ChEBI" id="CHEBI:37565"/>
    </ligand>
</feature>
<evidence type="ECO:0000256" key="2">
    <source>
        <dbReference type="ARBA" id="ARBA00022598"/>
    </source>
</evidence>
<comment type="pathway">
    <text evidence="8 10">Purine metabolism; AMP biosynthesis via de novo pathway; AMP from IMP: step 1/2.</text>
</comment>
<dbReference type="FunFam" id="1.10.300.10:FF:000001">
    <property type="entry name" value="Adenylosuccinate synthetase"/>
    <property type="match status" value="1"/>
</dbReference>
<name>E1YK08_9BACT</name>
<comment type="catalytic activity">
    <reaction evidence="8 10">
        <text>IMP + L-aspartate + GTP = N(6)-(1,2-dicarboxyethyl)-AMP + GDP + phosphate + 2 H(+)</text>
        <dbReference type="Rhea" id="RHEA:15753"/>
        <dbReference type="ChEBI" id="CHEBI:15378"/>
        <dbReference type="ChEBI" id="CHEBI:29991"/>
        <dbReference type="ChEBI" id="CHEBI:37565"/>
        <dbReference type="ChEBI" id="CHEBI:43474"/>
        <dbReference type="ChEBI" id="CHEBI:57567"/>
        <dbReference type="ChEBI" id="CHEBI:58053"/>
        <dbReference type="ChEBI" id="CHEBI:58189"/>
        <dbReference type="EC" id="6.3.4.4"/>
    </reaction>
</comment>
<dbReference type="EMBL" id="FR695877">
    <property type="protein sequence ID" value="CBX31612.1"/>
    <property type="molecule type" value="Genomic_DNA"/>
</dbReference>
<feature type="binding site" description="in other chain" evidence="8">
    <location>
        <position position="224"/>
    </location>
    <ligand>
        <name>IMP</name>
        <dbReference type="ChEBI" id="CHEBI:58053"/>
        <note>ligand shared between dimeric partners</note>
    </ligand>
</feature>
<feature type="active site" evidence="9">
    <location>
        <position position="140"/>
    </location>
</feature>
<dbReference type="UniPathway" id="UPA00075">
    <property type="reaction ID" value="UER00335"/>
</dbReference>
<evidence type="ECO:0000256" key="8">
    <source>
        <dbReference type="HAMAP-Rule" id="MF_00011"/>
    </source>
</evidence>
<feature type="active site" description="Proton acceptor" evidence="8">
    <location>
        <position position="13"/>
    </location>
</feature>
<dbReference type="Gene3D" id="1.10.300.10">
    <property type="entry name" value="Adenylosuccinate Synthetase, subunit A, domain 2"/>
    <property type="match status" value="1"/>
</dbReference>
<sequence>MANIVIIGTQWGDEGKGKVVDLLAEYADLVVRFQGGNNAGHTMVVNGKQFISHIVPSGILQNKICIIGNGVVIDPKVLLEEIESLKSKGVSISPENLMISENAHIIMPYHKNIDLASESTKGENKIGTTGRGIGPCYEDKASRKGIRFVDFIDPEVFKEKVCSVLPEKNFILEKYLSDKALDADSIIKEYSFYAKQLAPFTKNVSVIIFNALKSGKQILFEGAQGTHLDIDHGTYPFVTSSNTVSGNAACGSGIGPKAITGVIGIVKAYTTRVGAGPFPTELFDETGDYMQKKGAEFGATTGRKRRCGWLDMVILRNAARLNSLTGLAITKLDVLGGIKTLKICTGYEYNGKIIEDMPASIKLLSACKPVYEEMPGWDEDISGIRIYENLPETTKQYLKRIEELIETPINIVSVGPGRDETIVINNPLKKS</sequence>
<dbReference type="NCBIfam" id="NF002223">
    <property type="entry name" value="PRK01117.1"/>
    <property type="match status" value="1"/>
</dbReference>
<comment type="cofactor">
    <cofactor evidence="8">
        <name>Mg(2+)</name>
        <dbReference type="ChEBI" id="CHEBI:18420"/>
    </cofactor>
    <text evidence="8">Binds 1 Mg(2+) ion per subunit.</text>
</comment>
<dbReference type="InterPro" id="IPR042110">
    <property type="entry name" value="Adenylosuccinate_synth_dom2"/>
</dbReference>
<feature type="binding site" evidence="8">
    <location>
        <position position="40"/>
    </location>
    <ligand>
        <name>Mg(2+)</name>
        <dbReference type="ChEBI" id="CHEBI:18420"/>
    </ligand>
</feature>
<dbReference type="InterPro" id="IPR033128">
    <property type="entry name" value="Adenylosuccin_syn_Lys_AS"/>
</dbReference>
<comment type="function">
    <text evidence="8">Plays an important role in the de novo pathway of purine nucleotide biosynthesis. Catalyzes the first committed step in the biosynthesis of AMP from IMP.</text>
</comment>
<feature type="binding site" evidence="8">
    <location>
        <begin position="12"/>
        <end position="18"/>
    </location>
    <ligand>
        <name>GTP</name>
        <dbReference type="ChEBI" id="CHEBI:37565"/>
    </ligand>
</feature>
<comment type="subunit">
    <text evidence="1 8">Homodimer.</text>
</comment>
<feature type="binding site" evidence="8">
    <location>
        <begin position="299"/>
        <end position="305"/>
    </location>
    <ligand>
        <name>substrate</name>
    </ligand>
</feature>
<feature type="binding site" description="in other chain" evidence="8">
    <location>
        <begin position="38"/>
        <end position="41"/>
    </location>
    <ligand>
        <name>IMP</name>
        <dbReference type="ChEBI" id="CHEBI:58053"/>
        <note>ligand shared between dimeric partners</note>
    </ligand>
</feature>
<feature type="binding site" evidence="8">
    <location>
        <position position="305"/>
    </location>
    <ligand>
        <name>GTP</name>
        <dbReference type="ChEBI" id="CHEBI:37565"/>
    </ligand>
</feature>
<dbReference type="PROSITE" id="PS01266">
    <property type="entry name" value="ADENYLOSUCCIN_SYN_1"/>
    <property type="match status" value="1"/>
</dbReference>
<dbReference type="PROSITE" id="PS00513">
    <property type="entry name" value="ADENYLOSUCCIN_SYN_2"/>
    <property type="match status" value="1"/>
</dbReference>
<feature type="binding site" evidence="8">
    <location>
        <begin position="40"/>
        <end position="42"/>
    </location>
    <ligand>
        <name>GTP</name>
        <dbReference type="ChEBI" id="CHEBI:37565"/>
    </ligand>
</feature>
<protein>
    <recommendedName>
        <fullName evidence="8 10">Adenylosuccinate synthetase</fullName>
        <shortName evidence="8">AMPSase</shortName>
        <shortName evidence="8">AdSS</shortName>
        <ecNumber evidence="8 10">6.3.4.4</ecNumber>
    </recommendedName>
    <alternativeName>
        <fullName evidence="8">IMP--aspartate ligase</fullName>
    </alternativeName>
</protein>
<dbReference type="EC" id="6.3.4.4" evidence="8 10"/>
<dbReference type="GO" id="GO:0044208">
    <property type="term" value="P:'de novo' AMP biosynthetic process"/>
    <property type="evidence" value="ECO:0007669"/>
    <property type="project" value="UniProtKB-UniRule"/>
</dbReference>
<comment type="similarity">
    <text evidence="8 10">Belongs to the adenylosuccinate synthetase family.</text>
</comment>